<feature type="transmembrane region" description="Helical" evidence="3">
    <location>
        <begin position="21"/>
        <end position="43"/>
    </location>
</feature>
<keyword evidence="3" id="KW-1133">Transmembrane helix</keyword>
<evidence type="ECO:0000256" key="1">
    <source>
        <dbReference type="ARBA" id="ARBA00022729"/>
    </source>
</evidence>
<keyword evidence="3" id="KW-0472">Membrane</keyword>
<dbReference type="Gene3D" id="2.70.70.10">
    <property type="entry name" value="Glucose Permease (Domain IIA)"/>
    <property type="match status" value="1"/>
</dbReference>
<dbReference type="CDD" id="cd12797">
    <property type="entry name" value="M23_peptidase"/>
    <property type="match status" value="1"/>
</dbReference>
<keyword evidence="1" id="KW-0732">Signal</keyword>
<dbReference type="GO" id="GO:0004222">
    <property type="term" value="F:metalloendopeptidase activity"/>
    <property type="evidence" value="ECO:0007669"/>
    <property type="project" value="TreeGrafter"/>
</dbReference>
<gene>
    <name evidence="5" type="ordered locus">Cphy_2289</name>
</gene>
<protein>
    <submittedName>
        <fullName evidence="5">Peptidase M23B</fullName>
    </submittedName>
</protein>
<feature type="domain" description="M23ase beta-sheet core" evidence="4">
    <location>
        <begin position="263"/>
        <end position="363"/>
    </location>
</feature>
<evidence type="ECO:0000256" key="2">
    <source>
        <dbReference type="SAM" id="MobiDB-lite"/>
    </source>
</evidence>
<dbReference type="EMBL" id="CP000885">
    <property type="protein sequence ID" value="ABX42650.1"/>
    <property type="molecule type" value="Genomic_DNA"/>
</dbReference>
<evidence type="ECO:0000256" key="3">
    <source>
        <dbReference type="SAM" id="Phobius"/>
    </source>
</evidence>
<name>A9KKR8_LACP7</name>
<feature type="region of interest" description="Disordered" evidence="2">
    <location>
        <begin position="415"/>
        <end position="457"/>
    </location>
</feature>
<dbReference type="AlphaFoldDB" id="A9KKR8"/>
<evidence type="ECO:0000313" key="6">
    <source>
        <dbReference type="Proteomes" id="UP000000370"/>
    </source>
</evidence>
<dbReference type="InterPro" id="IPR050570">
    <property type="entry name" value="Cell_wall_metabolism_enzyme"/>
</dbReference>
<keyword evidence="3" id="KW-0812">Transmembrane</keyword>
<dbReference type="KEGG" id="cpy:Cphy_2289"/>
<dbReference type="InterPro" id="IPR011055">
    <property type="entry name" value="Dup_hybrid_motif"/>
</dbReference>
<feature type="compositionally biased region" description="Basic and acidic residues" evidence="2">
    <location>
        <begin position="425"/>
        <end position="447"/>
    </location>
</feature>
<feature type="compositionally biased region" description="Low complexity" evidence="2">
    <location>
        <begin position="181"/>
        <end position="215"/>
    </location>
</feature>
<dbReference type="RefSeq" id="WP_012200304.1">
    <property type="nucleotide sequence ID" value="NC_010001.1"/>
</dbReference>
<evidence type="ECO:0000313" key="5">
    <source>
        <dbReference type="EMBL" id="ABX42650.1"/>
    </source>
</evidence>
<accession>A9KKR8</accession>
<dbReference type="HOGENOM" id="CLU_055972_0_0_9"/>
<dbReference type="SUPFAM" id="SSF51261">
    <property type="entry name" value="Duplicated hybrid motif"/>
    <property type="match status" value="1"/>
</dbReference>
<sequence>MKAFFRNIKFRRPIRFQWLRKKGNIIICLEILTILILCITFLWNKKSDNQSIEVAVNPSTDKKYIKWVEFNVTYDALDKAYHYDIDTHNKDVELHFVELLSYLGAKYGGDFKKFKAKDMEQLADKLLSGKDTMESLTKDMKYYSYYYEAYAAILGGLIGEYEIEVYDPSKQNNQTSLSKDSPSGSPACTPTGSPTSTPKGSQTSTPTGTPSSTPMETPPPTVTPSKVWEKRYGLKGFSPIAKNFYYYDYDDFGASRSYGYKRVHLGHDMMGQVGSPIIAVESGYIEALGWNQYGGWRIGIRSFDGKRYYYYAHMRKNFPYNKELKVGSIVSAGDVIGYLGRTGYSTTENTNNITTSHLHFGLQLIFDESQKEGNNEIWVDTYALTKFLYRNRSETYKDLETKEYHRIFSMKDPSVEQYQNSLNKNDIKESDPYENSEEKDMPKDKEIPNNGVIKEYD</sequence>
<reference evidence="6" key="1">
    <citation type="submission" date="2007-11" db="EMBL/GenBank/DDBJ databases">
        <title>Complete genome sequence of Clostridium phytofermentans ISDg.</title>
        <authorList>
            <person name="Leschine S.B."/>
            <person name="Warnick T.A."/>
            <person name="Blanchard J.L."/>
            <person name="Schnell D.J."/>
            <person name="Petit E.L."/>
            <person name="LaTouf W.G."/>
            <person name="Copeland A."/>
            <person name="Lucas S."/>
            <person name="Lapidus A."/>
            <person name="Barry K."/>
            <person name="Glavina del Rio T."/>
            <person name="Dalin E."/>
            <person name="Tice H."/>
            <person name="Pitluck S."/>
            <person name="Kiss H."/>
            <person name="Brettin T."/>
            <person name="Bruce D."/>
            <person name="Detter J.C."/>
            <person name="Han C."/>
            <person name="Kuske C."/>
            <person name="Schmutz J."/>
            <person name="Larimer F."/>
            <person name="Land M."/>
            <person name="Hauser L."/>
            <person name="Kyrpides N."/>
            <person name="Kim E.A."/>
            <person name="Richardson P."/>
        </authorList>
    </citation>
    <scope>NUCLEOTIDE SEQUENCE [LARGE SCALE GENOMIC DNA]</scope>
    <source>
        <strain evidence="6">ATCC 700394 / DSM 18823 / ISDg</strain>
    </source>
</reference>
<organism evidence="5 6">
    <name type="scientific">Lachnoclostridium phytofermentans (strain ATCC 700394 / DSM 18823 / ISDg)</name>
    <name type="common">Clostridium phytofermentans</name>
    <dbReference type="NCBI Taxonomy" id="357809"/>
    <lineage>
        <taxon>Bacteria</taxon>
        <taxon>Bacillati</taxon>
        <taxon>Bacillota</taxon>
        <taxon>Clostridia</taxon>
        <taxon>Lachnospirales</taxon>
        <taxon>Lachnospiraceae</taxon>
    </lineage>
</organism>
<dbReference type="PANTHER" id="PTHR21666">
    <property type="entry name" value="PEPTIDASE-RELATED"/>
    <property type="match status" value="1"/>
</dbReference>
<dbReference type="InterPro" id="IPR016047">
    <property type="entry name" value="M23ase_b-sheet_dom"/>
</dbReference>
<evidence type="ECO:0000259" key="4">
    <source>
        <dbReference type="Pfam" id="PF01551"/>
    </source>
</evidence>
<feature type="compositionally biased region" description="Polar residues" evidence="2">
    <location>
        <begin position="171"/>
        <end position="180"/>
    </location>
</feature>
<dbReference type="eggNOG" id="COG0739">
    <property type="taxonomic scope" value="Bacteria"/>
</dbReference>
<proteinExistence type="predicted"/>
<keyword evidence="6" id="KW-1185">Reference proteome</keyword>
<dbReference type="STRING" id="357809.Cphy_2289"/>
<dbReference type="Proteomes" id="UP000000370">
    <property type="component" value="Chromosome"/>
</dbReference>
<dbReference type="PANTHER" id="PTHR21666:SF289">
    <property type="entry name" value="L-ALA--D-GLU ENDOPEPTIDASE"/>
    <property type="match status" value="1"/>
</dbReference>
<feature type="region of interest" description="Disordered" evidence="2">
    <location>
        <begin position="171"/>
        <end position="224"/>
    </location>
</feature>
<dbReference type="Pfam" id="PF01551">
    <property type="entry name" value="Peptidase_M23"/>
    <property type="match status" value="1"/>
</dbReference>